<proteinExistence type="inferred from homology"/>
<dbReference type="SUPFAM" id="SSF53335">
    <property type="entry name" value="S-adenosyl-L-methionine-dependent methyltransferases"/>
    <property type="match status" value="1"/>
</dbReference>
<comment type="similarity">
    <text evidence="1">Belongs to the methyltransferase superfamily. METL family.</text>
</comment>
<evidence type="ECO:0000256" key="3">
    <source>
        <dbReference type="ARBA" id="ARBA00022679"/>
    </source>
</evidence>
<evidence type="ECO:0000256" key="2">
    <source>
        <dbReference type="ARBA" id="ARBA00022603"/>
    </source>
</evidence>
<dbReference type="PANTHER" id="PTHR22809">
    <property type="entry name" value="METHYLTRANSFERASE-RELATED"/>
    <property type="match status" value="1"/>
</dbReference>
<dbReference type="Pfam" id="PF13489">
    <property type="entry name" value="Methyltransf_23"/>
    <property type="match status" value="1"/>
</dbReference>
<reference evidence="5 6" key="1">
    <citation type="submission" date="2016-11" db="EMBL/GenBank/DDBJ databases">
        <authorList>
            <person name="Jaros S."/>
            <person name="Januszkiewicz K."/>
            <person name="Wedrychowicz H."/>
        </authorList>
    </citation>
    <scope>NUCLEOTIDE SEQUENCE [LARGE SCALE GENOMIC DNA]</scope>
</reference>
<dbReference type="STRING" id="796604.A0A2X0MW17"/>
<evidence type="ECO:0000256" key="1">
    <source>
        <dbReference type="ARBA" id="ARBA00009725"/>
    </source>
</evidence>
<evidence type="ECO:0000313" key="5">
    <source>
        <dbReference type="EMBL" id="SGY40606.1"/>
    </source>
</evidence>
<dbReference type="GO" id="GO:0032259">
    <property type="term" value="P:methylation"/>
    <property type="evidence" value="ECO:0007669"/>
    <property type="project" value="UniProtKB-KW"/>
</dbReference>
<feature type="region of interest" description="Disordered" evidence="4">
    <location>
        <begin position="36"/>
        <end position="56"/>
    </location>
</feature>
<feature type="region of interest" description="Disordered" evidence="4">
    <location>
        <begin position="393"/>
        <end position="417"/>
    </location>
</feature>
<dbReference type="Proteomes" id="UP000249464">
    <property type="component" value="Unassembled WGS sequence"/>
</dbReference>
<dbReference type="PANTHER" id="PTHR22809:SF11">
    <property type="entry name" value="TRNA N(3)-METHYLCYTIDINE METHYLTRANSFERASE METTL2"/>
    <property type="match status" value="1"/>
</dbReference>
<organism evidence="5 6">
    <name type="scientific">Microbotryum silenes-dioicae</name>
    <dbReference type="NCBI Taxonomy" id="796604"/>
    <lineage>
        <taxon>Eukaryota</taxon>
        <taxon>Fungi</taxon>
        <taxon>Dikarya</taxon>
        <taxon>Basidiomycota</taxon>
        <taxon>Pucciniomycotina</taxon>
        <taxon>Microbotryomycetes</taxon>
        <taxon>Microbotryales</taxon>
        <taxon>Microbotryaceae</taxon>
        <taxon>Microbotryum</taxon>
    </lineage>
</organism>
<dbReference type="EMBL" id="FQNC01000042">
    <property type="protein sequence ID" value="SGY40606.1"/>
    <property type="molecule type" value="Genomic_DNA"/>
</dbReference>
<keyword evidence="3" id="KW-0808">Transferase</keyword>
<name>A0A2X0MW17_9BASI</name>
<dbReference type="InterPro" id="IPR029063">
    <property type="entry name" value="SAM-dependent_MTases_sf"/>
</dbReference>
<keyword evidence="2" id="KW-0489">Methyltransferase</keyword>
<accession>A0A2X0MW17</accession>
<dbReference type="InterPro" id="IPR026113">
    <property type="entry name" value="METTL2/6/8-like"/>
</dbReference>
<feature type="compositionally biased region" description="Low complexity" evidence="4">
    <location>
        <begin position="36"/>
        <end position="47"/>
    </location>
</feature>
<gene>
    <name evidence="5" type="primary">BQ5605_C003g02399</name>
    <name evidence="5" type="ORF">BQ5605_C003G02399</name>
</gene>
<evidence type="ECO:0000313" key="6">
    <source>
        <dbReference type="Proteomes" id="UP000249464"/>
    </source>
</evidence>
<dbReference type="GO" id="GO:0052735">
    <property type="term" value="F:tRNA (cytidine-3-)-methyltransferase activity"/>
    <property type="evidence" value="ECO:0007669"/>
    <property type="project" value="TreeGrafter"/>
</dbReference>
<protein>
    <submittedName>
        <fullName evidence="5">BQ5605_C003g02399 protein</fullName>
    </submittedName>
</protein>
<dbReference type="Gene3D" id="3.40.50.150">
    <property type="entry name" value="Vaccinia Virus protein VP39"/>
    <property type="match status" value="1"/>
</dbReference>
<dbReference type="CDD" id="cd02440">
    <property type="entry name" value="AdoMet_MTases"/>
    <property type="match status" value="1"/>
</dbReference>
<dbReference type="AlphaFoldDB" id="A0A2X0MW17"/>
<keyword evidence="6" id="KW-1185">Reference proteome</keyword>
<evidence type="ECO:0000256" key="4">
    <source>
        <dbReference type="SAM" id="MobiDB-lite"/>
    </source>
</evidence>
<sequence length="482" mass="54204">MSFSQGRITRQLGHLTPLTRRTTTLSTPGMASSIVASSSNSIASSSASRKEQPPRVRRIGPQLLADELVAEELIAGAPTVKGGRELTTDRDPWTHNAWYVLNISNMPTCSYQLNHFPFIRDKIPWDREQQEQAQAAIERQKFDAVPVELQEQYNADPAAYWDGFYKNVKDNFFSDRAWLRNEFPELSDAIRADAGPRTIVEIGCGPGNTLFPLYSFNENPQLSLHGYDFSKQAVDLVLVRSVDAPSHFICRPHPNLLPRTFQANPSFNPQHLTSAVWDLASPLGLPLTLTAGSVDIAILIFCFSALQPLEWAQAFSNLFTMLKPGGLILFRDYGRNDMAQLRFKKGRLMDDFGGLYVRGDGTRVYFFERDELLAIFGGLKGGETAATMTEVKAEEEQEANGGEAKEEEPKANGSEAMPSEAMALNPNPIMAPEAIAMRTMDKRFELLQLGVDRRLLLNRKKMIKMYRVWLQGRWRKPLENEE</sequence>